<evidence type="ECO:0000256" key="3">
    <source>
        <dbReference type="ARBA" id="ARBA00022989"/>
    </source>
</evidence>
<feature type="domain" description="DUF202" evidence="7">
    <location>
        <begin position="77"/>
        <end position="135"/>
    </location>
</feature>
<evidence type="ECO:0000256" key="6">
    <source>
        <dbReference type="SAM" id="Phobius"/>
    </source>
</evidence>
<evidence type="ECO:0000256" key="4">
    <source>
        <dbReference type="ARBA" id="ARBA00023136"/>
    </source>
</evidence>
<feature type="transmembrane region" description="Helical" evidence="6">
    <location>
        <begin position="84"/>
        <end position="102"/>
    </location>
</feature>
<dbReference type="GO" id="GO:0012505">
    <property type="term" value="C:endomembrane system"/>
    <property type="evidence" value="ECO:0007669"/>
    <property type="project" value="UniProtKB-SubCell"/>
</dbReference>
<feature type="compositionally biased region" description="Basic and acidic residues" evidence="5">
    <location>
        <begin position="24"/>
        <end position="35"/>
    </location>
</feature>
<keyword evidence="3 6" id="KW-1133">Transmembrane helix</keyword>
<comment type="caution">
    <text evidence="8">The sequence shown here is derived from an EMBL/GenBank/DDBJ whole genome shotgun (WGS) entry which is preliminary data.</text>
</comment>
<feature type="compositionally biased region" description="Basic and acidic residues" evidence="5">
    <location>
        <begin position="44"/>
        <end position="63"/>
    </location>
</feature>
<dbReference type="Proteomes" id="UP001212841">
    <property type="component" value="Unassembled WGS sequence"/>
</dbReference>
<keyword evidence="9" id="KW-1185">Reference proteome</keyword>
<comment type="subcellular location">
    <subcellularLocation>
        <location evidence="1">Endomembrane system</location>
        <topology evidence="1">Multi-pass membrane protein</topology>
    </subcellularLocation>
</comment>
<evidence type="ECO:0000259" key="7">
    <source>
        <dbReference type="Pfam" id="PF02656"/>
    </source>
</evidence>
<dbReference type="PANTHER" id="PTHR46140">
    <property type="entry name" value="VACUOLAR TRANSPORTER CHAPERONE 1-RELATED"/>
    <property type="match status" value="1"/>
</dbReference>
<reference evidence="8" key="1">
    <citation type="submission" date="2020-05" db="EMBL/GenBank/DDBJ databases">
        <title>Phylogenomic resolution of chytrid fungi.</title>
        <authorList>
            <person name="Stajich J.E."/>
            <person name="Amses K."/>
            <person name="Simmons R."/>
            <person name="Seto K."/>
            <person name="Myers J."/>
            <person name="Bonds A."/>
            <person name="Quandt C.A."/>
            <person name="Barry K."/>
            <person name="Liu P."/>
            <person name="Grigoriev I."/>
            <person name="Longcore J.E."/>
            <person name="James T.Y."/>
        </authorList>
    </citation>
    <scope>NUCLEOTIDE SEQUENCE</scope>
    <source>
        <strain evidence="8">JEL0318</strain>
    </source>
</reference>
<evidence type="ECO:0000256" key="1">
    <source>
        <dbReference type="ARBA" id="ARBA00004127"/>
    </source>
</evidence>
<evidence type="ECO:0000256" key="2">
    <source>
        <dbReference type="ARBA" id="ARBA00022692"/>
    </source>
</evidence>
<accession>A0AAD5SJM3</accession>
<evidence type="ECO:0000313" key="8">
    <source>
        <dbReference type="EMBL" id="KAJ3055052.1"/>
    </source>
</evidence>
<dbReference type="EMBL" id="JADGJD010000098">
    <property type="protein sequence ID" value="KAJ3055052.1"/>
    <property type="molecule type" value="Genomic_DNA"/>
</dbReference>
<dbReference type="InterPro" id="IPR051572">
    <property type="entry name" value="VTC_Complex_Subunit"/>
</dbReference>
<name>A0AAD5SJM3_9FUNG</name>
<feature type="transmembrane region" description="Helical" evidence="6">
    <location>
        <begin position="150"/>
        <end position="173"/>
    </location>
</feature>
<evidence type="ECO:0000256" key="5">
    <source>
        <dbReference type="SAM" id="MobiDB-lite"/>
    </source>
</evidence>
<keyword evidence="2 6" id="KW-0812">Transmembrane</keyword>
<keyword evidence="4 6" id="KW-0472">Membrane</keyword>
<feature type="compositionally biased region" description="Pro residues" evidence="5">
    <location>
        <begin position="64"/>
        <end position="74"/>
    </location>
</feature>
<protein>
    <recommendedName>
        <fullName evidence="7">DUF202 domain-containing protein</fullName>
    </recommendedName>
</protein>
<proteinExistence type="predicted"/>
<organism evidence="8 9">
    <name type="scientific">Rhizophlyctis rosea</name>
    <dbReference type="NCBI Taxonomy" id="64517"/>
    <lineage>
        <taxon>Eukaryota</taxon>
        <taxon>Fungi</taxon>
        <taxon>Fungi incertae sedis</taxon>
        <taxon>Chytridiomycota</taxon>
        <taxon>Chytridiomycota incertae sedis</taxon>
        <taxon>Chytridiomycetes</taxon>
        <taxon>Rhizophlyctidales</taxon>
        <taxon>Rhizophlyctidaceae</taxon>
        <taxon>Rhizophlyctis</taxon>
    </lineage>
</organism>
<dbReference type="PANTHER" id="PTHR46140:SF1">
    <property type="entry name" value="VACUOLAR TRANSPORTER CHAPERONE COMPLEX SUBUNIT 4-RELATED"/>
    <property type="match status" value="1"/>
</dbReference>
<gene>
    <name evidence="8" type="ORF">HK097_011615</name>
</gene>
<dbReference type="InterPro" id="IPR003807">
    <property type="entry name" value="DUF202"/>
</dbReference>
<feature type="transmembrane region" description="Helical" evidence="6">
    <location>
        <begin position="108"/>
        <end position="129"/>
    </location>
</feature>
<feature type="region of interest" description="Disordered" evidence="5">
    <location>
        <begin position="1"/>
        <end position="76"/>
    </location>
</feature>
<evidence type="ECO:0000313" key="9">
    <source>
        <dbReference type="Proteomes" id="UP001212841"/>
    </source>
</evidence>
<sequence length="175" mass="19405">MSSEDPSAVLPRTGPLKFLNAWARRQDSQEESEPRRRNKGKGPATDEHDHEQPAGPEPKKDKPAGPPGGPPPNPKGFFANERTFLSWMNLVLVLGALAVGLVNFGDKMAQTAGVIFTVISLGFMFYALLRFWERAERLENKEKSVKFEDMIGSLILVSVVFLAVGVNFALRFINH</sequence>
<dbReference type="Pfam" id="PF02656">
    <property type="entry name" value="DUF202"/>
    <property type="match status" value="1"/>
</dbReference>
<dbReference type="AlphaFoldDB" id="A0AAD5SJM3"/>